<protein>
    <submittedName>
        <fullName evidence="3">CetJ1</fullName>
    </submittedName>
</protein>
<dbReference type="InterPro" id="IPR014710">
    <property type="entry name" value="RmlC-like_jellyroll"/>
</dbReference>
<dbReference type="CDD" id="cd02208">
    <property type="entry name" value="cupin_RmlC-like"/>
    <property type="match status" value="1"/>
</dbReference>
<reference evidence="4" key="1">
    <citation type="journal article" date="2013" name="Genome Announc.">
        <title>Draft Genome Sequence of Streptomyces bottropensis ATCC 25435, a Bottromycin-Producing Actinomycete.</title>
        <authorList>
            <person name="Zhang H."/>
            <person name="Zhou W."/>
            <person name="Zhuang Y."/>
            <person name="Liang X."/>
            <person name="Liu T."/>
        </authorList>
    </citation>
    <scope>NUCLEOTIDE SEQUENCE [LARGE SCALE GENOMIC DNA]</scope>
    <source>
        <strain evidence="4">ATCC 25435</strain>
    </source>
</reference>
<dbReference type="Proteomes" id="UP000030760">
    <property type="component" value="Unassembled WGS sequence"/>
</dbReference>
<dbReference type="GeneID" id="96268624"/>
<keyword evidence="1" id="KW-0479">Metal-binding</keyword>
<gene>
    <name evidence="3" type="ORF">SBD_2063</name>
</gene>
<evidence type="ECO:0000313" key="3">
    <source>
        <dbReference type="EMBL" id="EMF56502.1"/>
    </source>
</evidence>
<evidence type="ECO:0000259" key="2">
    <source>
        <dbReference type="Pfam" id="PF07883"/>
    </source>
</evidence>
<accession>M3DI93</accession>
<proteinExistence type="predicted"/>
<name>M3DI93_9ACTN</name>
<dbReference type="GO" id="GO:0046872">
    <property type="term" value="F:metal ion binding"/>
    <property type="evidence" value="ECO:0007669"/>
    <property type="project" value="UniProtKB-KW"/>
</dbReference>
<dbReference type="AlphaFoldDB" id="M3DI93"/>
<sequence length="236" mass="25250">MNIVEGIGGTWATVTGVHGAAGTSGWRQLVPGRPLRGPWEAVELARLAAGGMSGLHQHTRTHEIYLSVQGQGELSLDGRTFPMPRGHMAMTTVSSTHGIRNTGQGDFYWLVIEVPAATALWPAPPEKEATDVTFPLHPIDLAALNHIDLRPLGAAPLLEAHYEQLRPDTPVALRAEECEIFAYLISGEAVITDFHGSHALTAGTGITLTLGEEAELRPLGDASLFWVSSRVEGADL</sequence>
<evidence type="ECO:0000313" key="4">
    <source>
        <dbReference type="Proteomes" id="UP000030760"/>
    </source>
</evidence>
<dbReference type="Pfam" id="PF07883">
    <property type="entry name" value="Cupin_2"/>
    <property type="match status" value="1"/>
</dbReference>
<evidence type="ECO:0000256" key="1">
    <source>
        <dbReference type="ARBA" id="ARBA00022723"/>
    </source>
</evidence>
<dbReference type="InterPro" id="IPR051610">
    <property type="entry name" value="GPI/OXD"/>
</dbReference>
<dbReference type="InterPro" id="IPR013096">
    <property type="entry name" value="Cupin_2"/>
</dbReference>
<organism evidence="3 4">
    <name type="scientific">Streptomyces bottropensis ATCC 25435</name>
    <dbReference type="NCBI Taxonomy" id="1054862"/>
    <lineage>
        <taxon>Bacteria</taxon>
        <taxon>Bacillati</taxon>
        <taxon>Actinomycetota</taxon>
        <taxon>Actinomycetes</taxon>
        <taxon>Kitasatosporales</taxon>
        <taxon>Streptomycetaceae</taxon>
        <taxon>Streptomyces</taxon>
    </lineage>
</organism>
<dbReference type="SUPFAM" id="SSF51182">
    <property type="entry name" value="RmlC-like cupins"/>
    <property type="match status" value="1"/>
</dbReference>
<dbReference type="PANTHER" id="PTHR35848">
    <property type="entry name" value="OXALATE-BINDING PROTEIN"/>
    <property type="match status" value="1"/>
</dbReference>
<feature type="domain" description="Cupin type-2" evidence="2">
    <location>
        <begin position="45"/>
        <end position="112"/>
    </location>
</feature>
<dbReference type="PANTHER" id="PTHR35848:SF6">
    <property type="entry name" value="CUPIN TYPE-2 DOMAIN-CONTAINING PROTEIN"/>
    <property type="match status" value="1"/>
</dbReference>
<dbReference type="InterPro" id="IPR011051">
    <property type="entry name" value="RmlC_Cupin_sf"/>
</dbReference>
<dbReference type="Gene3D" id="2.60.120.10">
    <property type="entry name" value="Jelly Rolls"/>
    <property type="match status" value="1"/>
</dbReference>
<dbReference type="EMBL" id="KB405062">
    <property type="protein sequence ID" value="EMF56502.1"/>
    <property type="molecule type" value="Genomic_DNA"/>
</dbReference>
<dbReference type="RefSeq" id="WP_005477028.1">
    <property type="nucleotide sequence ID" value="NZ_KB405062.1"/>
</dbReference>